<evidence type="ECO:0000313" key="2">
    <source>
        <dbReference type="Proteomes" id="UP000040088"/>
    </source>
</evidence>
<dbReference type="InterPro" id="IPR003458">
    <property type="entry name" value="Phage_T4_Gp38_tail_assem"/>
</dbReference>
<dbReference type="AlphaFoldDB" id="A0A0T9UVN8"/>
<protein>
    <submittedName>
        <fullName evidence="1">Putative phage tail fiber assembly protein</fullName>
    </submittedName>
</protein>
<gene>
    <name evidence="1" type="ORF">ERS008460_03703</name>
</gene>
<dbReference type="Pfam" id="PF02413">
    <property type="entry name" value="Caudo_TAP"/>
    <property type="match status" value="1"/>
</dbReference>
<accession>A0A0T9UVN8</accession>
<proteinExistence type="predicted"/>
<sequence>MKINILDKQGFYVEDHITGQGLPMPEHWTTDYLENGYYAAQYQSAEANPETGELTNGTWVETGGPSAEDIESIKQAQVAIASAEKVALMSYATDMIGALSDEIEGLEDNDDDVPEKLHADLKAWKQYRVKVKNIDVFLAPDIEWPVSPEQNNLTTVDISELTR</sequence>
<reference evidence="2" key="1">
    <citation type="submission" date="2015-03" db="EMBL/GenBank/DDBJ databases">
        <authorList>
            <consortium name="Pathogen Informatics"/>
        </authorList>
    </citation>
    <scope>NUCLEOTIDE SEQUENCE [LARGE SCALE GENOMIC DNA]</scope>
    <source>
        <strain evidence="2">IP27925</strain>
    </source>
</reference>
<organism evidence="1 2">
    <name type="scientific">Yersinia aleksiciae</name>
    <dbReference type="NCBI Taxonomy" id="263819"/>
    <lineage>
        <taxon>Bacteria</taxon>
        <taxon>Pseudomonadati</taxon>
        <taxon>Pseudomonadota</taxon>
        <taxon>Gammaproteobacteria</taxon>
        <taxon>Enterobacterales</taxon>
        <taxon>Yersiniaceae</taxon>
        <taxon>Yersinia</taxon>
    </lineage>
</organism>
<dbReference type="RefSeq" id="WP_050126853.1">
    <property type="nucleotide sequence ID" value="NZ_CQEM01000021.1"/>
</dbReference>
<name>A0A0T9UVN8_YERAE</name>
<dbReference type="Proteomes" id="UP000040088">
    <property type="component" value="Unassembled WGS sequence"/>
</dbReference>
<dbReference type="EMBL" id="CQEM01000021">
    <property type="protein sequence ID" value="CNL75788.1"/>
    <property type="molecule type" value="Genomic_DNA"/>
</dbReference>
<evidence type="ECO:0000313" key="1">
    <source>
        <dbReference type="EMBL" id="CNL75788.1"/>
    </source>
</evidence>